<dbReference type="EMBL" id="CM008964">
    <property type="protein sequence ID" value="PNW85533.1"/>
    <property type="molecule type" value="Genomic_DNA"/>
</dbReference>
<dbReference type="PANTHER" id="PTHR34531:SF1">
    <property type="entry name" value="CHROMOSOME 5 OPEN READING FRAME 34"/>
    <property type="match status" value="1"/>
</dbReference>
<accession>A8IRX6</accession>
<dbReference type="AlphaFoldDB" id="A8IRX6"/>
<sequence>MATAVAELPDLCRVCILADCRTKATFSDNTILSLNSTGSSFLVTTPDGRSTRQLSEYALARHSPLLAAVLEFRNMHVELPCFCKPLARVLRSSFALGYLVQDATWPSPSVALSAGLAQLQPDGKVAVSSEDGVAQVVLHSHRRRFAVCYPLLVAERPQEAKYEYVWQTQVFSVASHPPRWQPAVRAVLQAAAELDAAAVGSGAEFGAGRQPGAAADQERATAAAPGAERTAGADAAVATPLLDPDGGAAKANAAAPLASLRFGLSTSPGGAEEAPEPTSRRRTVLPSALHCTRAGLAEALGSDGWWGEPSLSLLPPEVVVAFEWTPHATYQFLEAVGEVEVWVHADESCLATTRAGRFIAHYRSGGGANDCGGGVGSEQLYAANCVPDAVWSRDQTYRYPLGTLAAHAMKLRSHNTNVAASIAARLPSPVAAALPPLGGATGGAGARSRSRLPGAGVLANPLDSLPASSEELFAAASDAVLEDSCVPGTGRFTASEDGRVRAIFDDRTLLTLSSGHSHCKLVLPDGQQVVVGVANPVGVEGYVEAALDFARWAFKSPAERAQELRSQARVRAALLNSQRMAQLCEFSATGALPPEAAAMAAAAAGAGPGTRSAAGEGSMAGRCWDDGGALVPSRGAEAGLVPLALPAPGGLGGAAGMMVGIGDSGDSLRGEASFTGDGVVLMDAVYAARSSEEAAGGAACKAMVAGGALSNPPFPLVGSDRQAMIEALLSANARLLERL</sequence>
<feature type="region of interest" description="Disordered" evidence="1">
    <location>
        <begin position="205"/>
        <end position="231"/>
    </location>
</feature>
<evidence type="ECO:0000259" key="3">
    <source>
        <dbReference type="Pfam" id="PF15025"/>
    </source>
</evidence>
<dbReference type="Pfam" id="PF15016">
    <property type="entry name" value="C5orf34_C"/>
    <property type="match status" value="1"/>
</dbReference>
<dbReference type="InterPro" id="IPR053901">
    <property type="entry name" value="C5orf34-like"/>
</dbReference>
<dbReference type="InterPro" id="IPR027830">
    <property type="entry name" value="C5orf34-like_N"/>
</dbReference>
<keyword evidence="5" id="KW-1185">Reference proteome</keyword>
<dbReference type="PaxDb" id="3055-EDP04537"/>
<dbReference type="HOGENOM" id="CLU_375707_0_0_1"/>
<evidence type="ECO:0000313" key="5">
    <source>
        <dbReference type="Proteomes" id="UP000006906"/>
    </source>
</evidence>
<dbReference type="RefSeq" id="XP_001692047.1">
    <property type="nucleotide sequence ID" value="XM_001691995.2"/>
</dbReference>
<feature type="domain" description="C5orf34-like N-terminal" evidence="3">
    <location>
        <begin position="14"/>
        <end position="74"/>
    </location>
</feature>
<dbReference type="KEGG" id="cre:CHLRE_03g191100v5"/>
<dbReference type="Pfam" id="PF15025">
    <property type="entry name" value="C5orf34-like_N"/>
    <property type="match status" value="1"/>
</dbReference>
<dbReference type="OrthoDB" id="75908at2759"/>
<dbReference type="eggNOG" id="ENOG502R8BI">
    <property type="taxonomic scope" value="Eukaryota"/>
</dbReference>
<dbReference type="Proteomes" id="UP000006906">
    <property type="component" value="Chromosome 3"/>
</dbReference>
<dbReference type="OMA" id="VHADESC"/>
<dbReference type="PANTHER" id="PTHR34531">
    <property type="entry name" value="ZGC:153352"/>
    <property type="match status" value="1"/>
</dbReference>
<dbReference type="Gramene" id="PNW85533">
    <property type="protein sequence ID" value="PNW85533"/>
    <property type="gene ID" value="CHLRE_03g191100v5"/>
</dbReference>
<name>A8IRX6_CHLRE</name>
<reference evidence="4 5" key="1">
    <citation type="journal article" date="2007" name="Science">
        <title>The Chlamydomonas genome reveals the evolution of key animal and plant functions.</title>
        <authorList>
            <person name="Merchant S.S."/>
            <person name="Prochnik S.E."/>
            <person name="Vallon O."/>
            <person name="Harris E.H."/>
            <person name="Karpowicz S.J."/>
            <person name="Witman G.B."/>
            <person name="Terry A."/>
            <person name="Salamov A."/>
            <person name="Fritz-Laylin L.K."/>
            <person name="Marechal-Drouard L."/>
            <person name="Marshall W.F."/>
            <person name="Qu L.H."/>
            <person name="Nelson D.R."/>
            <person name="Sanderfoot A.A."/>
            <person name="Spalding M.H."/>
            <person name="Kapitonov V.V."/>
            <person name="Ren Q."/>
            <person name="Ferris P."/>
            <person name="Lindquist E."/>
            <person name="Shapiro H."/>
            <person name="Lucas S.M."/>
            <person name="Grimwood J."/>
            <person name="Schmutz J."/>
            <person name="Cardol P."/>
            <person name="Cerutti H."/>
            <person name="Chanfreau G."/>
            <person name="Chen C.L."/>
            <person name="Cognat V."/>
            <person name="Croft M.T."/>
            <person name="Dent R."/>
            <person name="Dutcher S."/>
            <person name="Fernandez E."/>
            <person name="Fukuzawa H."/>
            <person name="Gonzalez-Ballester D."/>
            <person name="Gonzalez-Halphen D."/>
            <person name="Hallmann A."/>
            <person name="Hanikenne M."/>
            <person name="Hippler M."/>
            <person name="Inwood W."/>
            <person name="Jabbari K."/>
            <person name="Kalanon M."/>
            <person name="Kuras R."/>
            <person name="Lefebvre P.A."/>
            <person name="Lemaire S.D."/>
            <person name="Lobanov A.V."/>
            <person name="Lohr M."/>
            <person name="Manuell A."/>
            <person name="Meier I."/>
            <person name="Mets L."/>
            <person name="Mittag M."/>
            <person name="Mittelmeier T."/>
            <person name="Moroney J.V."/>
            <person name="Moseley J."/>
            <person name="Napoli C."/>
            <person name="Nedelcu A.M."/>
            <person name="Niyogi K."/>
            <person name="Novoselov S.V."/>
            <person name="Paulsen I.T."/>
            <person name="Pazour G."/>
            <person name="Purton S."/>
            <person name="Ral J.P."/>
            <person name="Riano-Pachon D.M."/>
            <person name="Riekhof W."/>
            <person name="Rymarquis L."/>
            <person name="Schroda M."/>
            <person name="Stern D."/>
            <person name="Umen J."/>
            <person name="Willows R."/>
            <person name="Wilson N."/>
            <person name="Zimmer S.L."/>
            <person name="Allmer J."/>
            <person name="Balk J."/>
            <person name="Bisova K."/>
            <person name="Chen C.J."/>
            <person name="Elias M."/>
            <person name="Gendler K."/>
            <person name="Hauser C."/>
            <person name="Lamb M.R."/>
            <person name="Ledford H."/>
            <person name="Long J.C."/>
            <person name="Minagawa J."/>
            <person name="Page M.D."/>
            <person name="Pan J."/>
            <person name="Pootakham W."/>
            <person name="Roje S."/>
            <person name="Rose A."/>
            <person name="Stahlberg E."/>
            <person name="Terauchi A.M."/>
            <person name="Yang P."/>
            <person name="Ball S."/>
            <person name="Bowler C."/>
            <person name="Dieckmann C.L."/>
            <person name="Gladyshev V.N."/>
            <person name="Green P."/>
            <person name="Jorgensen R."/>
            <person name="Mayfield S."/>
            <person name="Mueller-Roeber B."/>
            <person name="Rajamani S."/>
            <person name="Sayre R.T."/>
            <person name="Brokstein P."/>
            <person name="Dubchak I."/>
            <person name="Goodstein D."/>
            <person name="Hornick L."/>
            <person name="Huang Y.W."/>
            <person name="Jhaveri J."/>
            <person name="Luo Y."/>
            <person name="Martinez D."/>
            <person name="Ngau W.C."/>
            <person name="Otillar B."/>
            <person name="Poliakov A."/>
            <person name="Porter A."/>
            <person name="Szajkowski L."/>
            <person name="Werner G."/>
            <person name="Zhou K."/>
            <person name="Grigoriev I.V."/>
            <person name="Rokhsar D.S."/>
            <person name="Grossman A.R."/>
        </authorList>
    </citation>
    <scope>NUCLEOTIDE SEQUENCE [LARGE SCALE GENOMIC DNA]</scope>
    <source>
        <strain evidence="5">CC-503</strain>
    </source>
</reference>
<gene>
    <name evidence="4" type="ORF">CHLRE_03g191100v5</name>
</gene>
<evidence type="ECO:0000259" key="2">
    <source>
        <dbReference type="Pfam" id="PF15016"/>
    </source>
</evidence>
<feature type="compositionally biased region" description="Low complexity" evidence="1">
    <location>
        <begin position="220"/>
        <end position="231"/>
    </location>
</feature>
<dbReference type="GeneID" id="5717534"/>
<dbReference type="InParanoid" id="A8IRX6"/>
<dbReference type="InterPro" id="IPR027865">
    <property type="entry name" value="C5orf34-like_C"/>
</dbReference>
<proteinExistence type="predicted"/>
<evidence type="ECO:0008006" key="6">
    <source>
        <dbReference type="Google" id="ProtNLM"/>
    </source>
</evidence>
<feature type="domain" description="C5orf34-like C-terminal" evidence="2">
    <location>
        <begin position="477"/>
        <end position="552"/>
    </location>
</feature>
<organism evidence="4 5">
    <name type="scientific">Chlamydomonas reinhardtii</name>
    <name type="common">Chlamydomonas smithii</name>
    <dbReference type="NCBI Taxonomy" id="3055"/>
    <lineage>
        <taxon>Eukaryota</taxon>
        <taxon>Viridiplantae</taxon>
        <taxon>Chlorophyta</taxon>
        <taxon>core chlorophytes</taxon>
        <taxon>Chlorophyceae</taxon>
        <taxon>CS clade</taxon>
        <taxon>Chlamydomonadales</taxon>
        <taxon>Chlamydomonadaceae</taxon>
        <taxon>Chlamydomonas</taxon>
    </lineage>
</organism>
<evidence type="ECO:0000256" key="1">
    <source>
        <dbReference type="SAM" id="MobiDB-lite"/>
    </source>
</evidence>
<protein>
    <recommendedName>
        <fullName evidence="6">DUF4520 domain-containing protein</fullName>
    </recommendedName>
</protein>
<evidence type="ECO:0000313" key="4">
    <source>
        <dbReference type="EMBL" id="PNW85533.1"/>
    </source>
</evidence>